<reference evidence="1" key="1">
    <citation type="submission" date="2019-09" db="EMBL/GenBank/DDBJ databases">
        <authorList>
            <person name="Rodrigo-Torres L."/>
            <person name="Arahal R. D."/>
            <person name="Lucena T."/>
        </authorList>
    </citation>
    <scope>NUCLEOTIDE SEQUENCE</scope>
    <source>
        <strain evidence="1">ISS653</strain>
    </source>
</reference>
<dbReference type="EMBL" id="CABVMM010000003">
    <property type="protein sequence ID" value="VVU99826.1"/>
    <property type="molecule type" value="Genomic_DNA"/>
</dbReference>
<keyword evidence="2" id="KW-1185">Reference proteome</keyword>
<protein>
    <submittedName>
        <fullName evidence="1">Uncharacterized protein</fullName>
    </submittedName>
</protein>
<dbReference type="Proteomes" id="UP000356253">
    <property type="component" value="Unassembled WGS sequence"/>
</dbReference>
<name>A0AC61Y5R3_9FLAO</name>
<evidence type="ECO:0000313" key="2">
    <source>
        <dbReference type="Proteomes" id="UP000356253"/>
    </source>
</evidence>
<evidence type="ECO:0000313" key="1">
    <source>
        <dbReference type="EMBL" id="VVU99826.1"/>
    </source>
</evidence>
<comment type="caution">
    <text evidence="1">The sequence shown here is derived from an EMBL/GenBank/DDBJ whole genome shotgun (WGS) entry which is preliminary data.</text>
</comment>
<organism evidence="1 2">
    <name type="scientific">Mesonia oceanica</name>
    <dbReference type="NCBI Taxonomy" id="2687242"/>
    <lineage>
        <taxon>Bacteria</taxon>
        <taxon>Pseudomonadati</taxon>
        <taxon>Bacteroidota</taxon>
        <taxon>Flavobacteriia</taxon>
        <taxon>Flavobacteriales</taxon>
        <taxon>Flavobacteriaceae</taxon>
        <taxon>Mesonia</taxon>
    </lineage>
</organism>
<gene>
    <name evidence="1" type="ORF">FVB9532_01087</name>
</gene>
<proteinExistence type="predicted"/>
<accession>A0AC61Y5R3</accession>
<sequence length="148" mass="15744">MKKILLLLALFIGMSSYSDTVIVENSSSYDAHLIFTVRNADCENPFMLYTLNVDSGSNNSIYLPSGIKPKSVNILLSSDNCSSSGNAGGFRIGSPNSSCNGYSCTSSNYPTNGGTFVDCNSQNDYISGDWLDCGSGSLASDESKIEIN</sequence>